<protein>
    <recommendedName>
        <fullName evidence="2">GIR1-like zinc ribbon domain-containing protein</fullName>
    </recommendedName>
</protein>
<proteinExistence type="predicted"/>
<evidence type="ECO:0000313" key="3">
    <source>
        <dbReference type="EMBL" id="KAL0914492.1"/>
    </source>
</evidence>
<dbReference type="PANTHER" id="PTHR33177">
    <property type="entry name" value="PUTATIVE-RELATED"/>
    <property type="match status" value="1"/>
</dbReference>
<dbReference type="EMBL" id="JANQDX010000012">
    <property type="protein sequence ID" value="KAL0914492.1"/>
    <property type="molecule type" value="Genomic_DNA"/>
</dbReference>
<dbReference type="Proteomes" id="UP001552299">
    <property type="component" value="Unassembled WGS sequence"/>
</dbReference>
<organism evidence="3 4">
    <name type="scientific">Dendrobium thyrsiflorum</name>
    <name type="common">Pinecone-like raceme dendrobium</name>
    <name type="synonym">Orchid</name>
    <dbReference type="NCBI Taxonomy" id="117978"/>
    <lineage>
        <taxon>Eukaryota</taxon>
        <taxon>Viridiplantae</taxon>
        <taxon>Streptophyta</taxon>
        <taxon>Embryophyta</taxon>
        <taxon>Tracheophyta</taxon>
        <taxon>Spermatophyta</taxon>
        <taxon>Magnoliopsida</taxon>
        <taxon>Liliopsida</taxon>
        <taxon>Asparagales</taxon>
        <taxon>Orchidaceae</taxon>
        <taxon>Epidendroideae</taxon>
        <taxon>Malaxideae</taxon>
        <taxon>Dendrobiinae</taxon>
        <taxon>Dendrobium</taxon>
    </lineage>
</organism>
<keyword evidence="4" id="KW-1185">Reference proteome</keyword>
<gene>
    <name evidence="3" type="ORF">M5K25_014841</name>
</gene>
<feature type="domain" description="GIR1-like zinc ribbon" evidence="2">
    <location>
        <begin position="177"/>
        <end position="205"/>
    </location>
</feature>
<evidence type="ECO:0000259" key="2">
    <source>
        <dbReference type="Pfam" id="PF24747"/>
    </source>
</evidence>
<sequence>MAADVTTIVRIMEAHREDDDGKRRGIVTRDLLGDGAVAVAVGSSTELDLDLQVPSGWERRLDLKSGKTYLHRLYSDLPSRELHDLNLPPPLSSSTSLPEHSTLLDLKLAGGGISNEYQSVCTLEKVKSALERAHRRQIDWETGCASGSPSSSTTSSSVKRLGVAEEDDGGSDSAGGMLAAACPSCFLYVLISKSSPRCPRCDSHVPVPVPVPFLSKRPRFDLNSS</sequence>
<evidence type="ECO:0000256" key="1">
    <source>
        <dbReference type="SAM" id="MobiDB-lite"/>
    </source>
</evidence>
<reference evidence="3 4" key="1">
    <citation type="journal article" date="2024" name="Plant Biotechnol. J.">
        <title>Dendrobium thyrsiflorum genome and its molecular insights into genes involved in important horticultural traits.</title>
        <authorList>
            <person name="Chen B."/>
            <person name="Wang J.Y."/>
            <person name="Zheng P.J."/>
            <person name="Li K.L."/>
            <person name="Liang Y.M."/>
            <person name="Chen X.F."/>
            <person name="Zhang C."/>
            <person name="Zhao X."/>
            <person name="He X."/>
            <person name="Zhang G.Q."/>
            <person name="Liu Z.J."/>
            <person name="Xu Q."/>
        </authorList>
    </citation>
    <scope>NUCLEOTIDE SEQUENCE [LARGE SCALE GENOMIC DNA]</scope>
    <source>
        <strain evidence="3">GZMU011</strain>
    </source>
</reference>
<feature type="compositionally biased region" description="Low complexity" evidence="1">
    <location>
        <begin position="146"/>
        <end position="157"/>
    </location>
</feature>
<dbReference type="AlphaFoldDB" id="A0ABD0UNV3"/>
<name>A0ABD0UNV3_DENTH</name>
<dbReference type="Pfam" id="PF24747">
    <property type="entry name" value="Zn-ribbon_GIR1"/>
    <property type="match status" value="1"/>
</dbReference>
<dbReference type="InterPro" id="IPR056440">
    <property type="entry name" value="Zn-ribbon_GIR1"/>
</dbReference>
<feature type="region of interest" description="Disordered" evidence="1">
    <location>
        <begin position="141"/>
        <end position="172"/>
    </location>
</feature>
<evidence type="ECO:0000313" key="4">
    <source>
        <dbReference type="Proteomes" id="UP001552299"/>
    </source>
</evidence>
<comment type="caution">
    <text evidence="3">The sequence shown here is derived from an EMBL/GenBank/DDBJ whole genome shotgun (WGS) entry which is preliminary data.</text>
</comment>
<dbReference type="InterPro" id="IPR055281">
    <property type="entry name" value="GIR1-2/SIED1"/>
</dbReference>
<dbReference type="PANTHER" id="PTHR33177:SF24">
    <property type="entry name" value="FILAMENTOUS HEMAGGLUTININ TRANSPORTER"/>
    <property type="match status" value="1"/>
</dbReference>
<accession>A0ABD0UNV3</accession>